<dbReference type="InterPro" id="IPR011010">
    <property type="entry name" value="DNA_brk_join_enz"/>
</dbReference>
<evidence type="ECO:0000313" key="2">
    <source>
        <dbReference type="EMBL" id="OQR83796.1"/>
    </source>
</evidence>
<sequence>MILPLHETRIISGCRVKATVNRYNTLNRRLAEWLKVHHATLVSNDSVTLPLPADVARAYLWFMSIKCDKRGVPLVPRQRTSASHVGNASSALVYLHKEAKVDMPQDLCTTLKSFGKGYGRKVGTLKQEGDMAIQEGKQPLTKQGYFYLAQRSTQATTDPQLHTMVHCFLTTCWNLMARAVSCATILFDHVTWLDDALVVSFGKLKNDQEGKTCTPKHIYANPTNPFVCPVLSLAILVFSFGNREGSSRLLFGPNAQNRFSTWLHTLVKNDPDAVREMGIEKGDIGTHSFRKGVATFVSSMPGGPQAVQVWLRAGWSLGSVQSRYIFQGSGGDEFVGRAATCLDVNDANFASLPPHFAAGEAILTDAEWKLYLPGYGKYFKSGFCVALPFLLASLAYHSEWLEATLPINHPLRSSRVWTNGLLSRLKPRVHAGVGRNDVTGLVATGVPPTVELARRLGLVEKAMTNLEARVTKDVADLRSTMLNQLPKLLCDAVLSNFDVNGAVPLTREYLDTCLASLREAMSNQAQGSTPGDELAIAETEPVAMFTWGGRLHLVPADFELPKCKVYSLWCMWFEGIPASRIGPLRKLRSFDLQKKCDAAKLESPQVLDVAAMDAVSRERAYERGFLHATKTMMQLMTPDEWATRRVNEMSYITFYDIVRVNKTS</sequence>
<dbReference type="GO" id="GO:0006310">
    <property type="term" value="P:DNA recombination"/>
    <property type="evidence" value="ECO:0007669"/>
    <property type="project" value="UniProtKB-KW"/>
</dbReference>
<evidence type="ECO:0000256" key="1">
    <source>
        <dbReference type="ARBA" id="ARBA00023172"/>
    </source>
</evidence>
<dbReference type="AlphaFoldDB" id="A0A1V9YDN3"/>
<keyword evidence="1" id="KW-0233">DNA recombination</keyword>
<keyword evidence="3" id="KW-1185">Reference proteome</keyword>
<accession>A0A1V9YDN3</accession>
<evidence type="ECO:0000313" key="3">
    <source>
        <dbReference type="Proteomes" id="UP000243579"/>
    </source>
</evidence>
<name>A0A1V9YDN3_ACHHY</name>
<dbReference type="InterPro" id="IPR013762">
    <property type="entry name" value="Integrase-like_cat_sf"/>
</dbReference>
<comment type="caution">
    <text evidence="2">The sequence shown here is derived from an EMBL/GenBank/DDBJ whole genome shotgun (WGS) entry which is preliminary data.</text>
</comment>
<dbReference type="Proteomes" id="UP000243579">
    <property type="component" value="Unassembled WGS sequence"/>
</dbReference>
<protein>
    <submittedName>
        <fullName evidence="2">Uncharacterized protein</fullName>
    </submittedName>
</protein>
<dbReference type="OrthoDB" id="78568at2759"/>
<gene>
    <name evidence="2" type="ORF">ACHHYP_14294</name>
</gene>
<dbReference type="SUPFAM" id="SSF56349">
    <property type="entry name" value="DNA breaking-rejoining enzymes"/>
    <property type="match status" value="1"/>
</dbReference>
<organism evidence="2 3">
    <name type="scientific">Achlya hypogyna</name>
    <name type="common">Oomycete</name>
    <name type="synonym">Protoachlya hypogyna</name>
    <dbReference type="NCBI Taxonomy" id="1202772"/>
    <lineage>
        <taxon>Eukaryota</taxon>
        <taxon>Sar</taxon>
        <taxon>Stramenopiles</taxon>
        <taxon>Oomycota</taxon>
        <taxon>Saprolegniomycetes</taxon>
        <taxon>Saprolegniales</taxon>
        <taxon>Achlyaceae</taxon>
        <taxon>Achlya</taxon>
    </lineage>
</organism>
<reference evidence="2 3" key="1">
    <citation type="journal article" date="2014" name="Genome Biol. Evol.">
        <title>The secreted proteins of Achlya hypogyna and Thraustotheca clavata identify the ancestral oomycete secretome and reveal gene acquisitions by horizontal gene transfer.</title>
        <authorList>
            <person name="Misner I."/>
            <person name="Blouin N."/>
            <person name="Leonard G."/>
            <person name="Richards T.A."/>
            <person name="Lane C.E."/>
        </authorList>
    </citation>
    <scope>NUCLEOTIDE SEQUENCE [LARGE SCALE GENOMIC DNA]</scope>
    <source>
        <strain evidence="2 3">ATCC 48635</strain>
    </source>
</reference>
<proteinExistence type="predicted"/>
<dbReference type="GO" id="GO:0003677">
    <property type="term" value="F:DNA binding"/>
    <property type="evidence" value="ECO:0007669"/>
    <property type="project" value="InterPro"/>
</dbReference>
<dbReference type="Gene3D" id="1.10.443.10">
    <property type="entry name" value="Intergrase catalytic core"/>
    <property type="match status" value="1"/>
</dbReference>
<dbReference type="EMBL" id="JNBR01002078">
    <property type="protein sequence ID" value="OQR83796.1"/>
    <property type="molecule type" value="Genomic_DNA"/>
</dbReference>
<dbReference type="GO" id="GO:0015074">
    <property type="term" value="P:DNA integration"/>
    <property type="evidence" value="ECO:0007669"/>
    <property type="project" value="InterPro"/>
</dbReference>